<protein>
    <submittedName>
        <fullName evidence="1">Uncharacterized protein</fullName>
    </submittedName>
</protein>
<comment type="caution">
    <text evidence="1">The sequence shown here is derived from an EMBL/GenBank/DDBJ whole genome shotgun (WGS) entry which is preliminary data.</text>
</comment>
<proteinExistence type="predicted"/>
<organism evidence="1 2">
    <name type="scientific">Melastoma candidum</name>
    <dbReference type="NCBI Taxonomy" id="119954"/>
    <lineage>
        <taxon>Eukaryota</taxon>
        <taxon>Viridiplantae</taxon>
        <taxon>Streptophyta</taxon>
        <taxon>Embryophyta</taxon>
        <taxon>Tracheophyta</taxon>
        <taxon>Spermatophyta</taxon>
        <taxon>Magnoliopsida</taxon>
        <taxon>eudicotyledons</taxon>
        <taxon>Gunneridae</taxon>
        <taxon>Pentapetalae</taxon>
        <taxon>rosids</taxon>
        <taxon>malvids</taxon>
        <taxon>Myrtales</taxon>
        <taxon>Melastomataceae</taxon>
        <taxon>Melastomatoideae</taxon>
        <taxon>Melastomateae</taxon>
        <taxon>Melastoma</taxon>
    </lineage>
</organism>
<evidence type="ECO:0000313" key="2">
    <source>
        <dbReference type="Proteomes" id="UP001057402"/>
    </source>
</evidence>
<gene>
    <name evidence="1" type="ORF">MLD38_013543</name>
</gene>
<sequence>MFSVVGRKGTAEPSTRSYHLAWMAHWKVAELSPNSKSEFLSLNREAGEVGSDSTGGVEVTSSLSDVPKTDNRFCEVPAKNTVSAVNATTNSIDIVNRKTVMVASQCSVEEGRISAPSLALAPPWPGNASFPIRNQRVSGFSYHKARTPLTMHSFPKDPIEESADISEHAFESENFPGKKDIVFSTHCQESHPGSSSRQVSRSLDDAKGNSLSMALSTAKLDNHASMTSPSLWNRAASLLQHDYAPTGQKKLVTQPAESSPLKATNCNTFSYEHSSRPSHGVVDVMATRTHAFVDPSERLTAGPMKFAQTMHHLFIGEKMDAHTSKRSRILQESTLYTNYQGHSTFGQFLSLSMDGNYRGNPGVKLQPLWSSTDSEGHENLADVKASPTALKNESSVQTDTLDIAALATKHLSGEAPSSPKKDASAMKGGSSLAKVGLCERKRKFLALTISSSSNDGESSPSKTQSLEVEHFLPHNVQGSRSNPEPHPHCSGGYKPERRNGWTKQSKGSDSDKPHESLKSGEASPAQKANDLFVRISRQMQGVLPQVTGATPLGKQINGSGGCGPPPARDGVSTSCKKTMGGKGRGRGLLLSDPWIQRWCHHRTAAVSHKKREPPVVVPSDRPSTKTFDELQRNKLPSVAAMALMGKAMNGFHPCEFTRRGSLIVWNS</sequence>
<evidence type="ECO:0000313" key="1">
    <source>
        <dbReference type="EMBL" id="KAI4375706.1"/>
    </source>
</evidence>
<dbReference type="Proteomes" id="UP001057402">
    <property type="component" value="Chromosome 4"/>
</dbReference>
<accession>A0ACB9R9C2</accession>
<keyword evidence="2" id="KW-1185">Reference proteome</keyword>
<name>A0ACB9R9C2_9MYRT</name>
<reference evidence="2" key="1">
    <citation type="journal article" date="2023" name="Front. Plant Sci.">
        <title>Chromosomal-level genome assembly of Melastoma candidum provides insights into trichome evolution.</title>
        <authorList>
            <person name="Zhong Y."/>
            <person name="Wu W."/>
            <person name="Sun C."/>
            <person name="Zou P."/>
            <person name="Liu Y."/>
            <person name="Dai S."/>
            <person name="Zhou R."/>
        </authorList>
    </citation>
    <scope>NUCLEOTIDE SEQUENCE [LARGE SCALE GENOMIC DNA]</scope>
</reference>
<dbReference type="EMBL" id="CM042883">
    <property type="protein sequence ID" value="KAI4375706.1"/>
    <property type="molecule type" value="Genomic_DNA"/>
</dbReference>